<keyword evidence="2" id="KW-1185">Reference proteome</keyword>
<protein>
    <submittedName>
        <fullName evidence="1">DUF1321 domain-containing protein</fullName>
    </submittedName>
</protein>
<dbReference type="KEGG" id="pbal:CPBP_00589"/>
<organism evidence="1 2">
    <name type="scientific">Candidatus Bodocaedibacter vickermanii</name>
    <dbReference type="NCBI Taxonomy" id="2741701"/>
    <lineage>
        <taxon>Bacteria</taxon>
        <taxon>Pseudomonadati</taxon>
        <taxon>Pseudomonadota</taxon>
        <taxon>Alphaproteobacteria</taxon>
        <taxon>Holosporales</taxon>
        <taxon>Candidatus Paracaedibacteraceae</taxon>
        <taxon>Candidatus Bodocaedibacter</taxon>
    </lineage>
</organism>
<accession>A0A7L9RT74</accession>
<dbReference type="EMBL" id="CP054719">
    <property type="protein sequence ID" value="QOL19820.1"/>
    <property type="molecule type" value="Genomic_DNA"/>
</dbReference>
<evidence type="ECO:0000313" key="2">
    <source>
        <dbReference type="Proteomes" id="UP000594001"/>
    </source>
</evidence>
<name>A0A7L9RT74_9PROT</name>
<dbReference type="RefSeq" id="WP_350332562.1">
    <property type="nucleotide sequence ID" value="NZ_CP054719.1"/>
</dbReference>
<dbReference type="AlphaFoldDB" id="A0A7L9RT74"/>
<dbReference type="InterPro" id="IPR007481">
    <property type="entry name" value="SspB"/>
</dbReference>
<dbReference type="SUPFAM" id="SSF101738">
    <property type="entry name" value="SspB-like"/>
    <property type="match status" value="1"/>
</dbReference>
<evidence type="ECO:0000313" key="1">
    <source>
        <dbReference type="EMBL" id="QOL19820.1"/>
    </source>
</evidence>
<proteinExistence type="predicted"/>
<dbReference type="InterPro" id="IPR036760">
    <property type="entry name" value="SspB-like_sf"/>
</dbReference>
<dbReference type="Gene3D" id="2.30.30.220">
    <property type="entry name" value="SspB-like"/>
    <property type="match status" value="1"/>
</dbReference>
<gene>
    <name evidence="1" type="ORF">CPBP_00589</name>
</gene>
<sequence length="153" mass="17946">MSLINYDRLIKDSLKYVVRHALEHVADKGLYGDQHFYITFQTEFPGVEAPEYLLNEYPDELTIVLENQFWNLKVFETSFSVSLNFNSKIETIKIPFDAILEFSDPSEDFVLQFELNEDGLPDTIEMSELENIEDYTDDKSENKVISLDLFRKK</sequence>
<dbReference type="Pfam" id="PF04386">
    <property type="entry name" value="SspB"/>
    <property type="match status" value="1"/>
</dbReference>
<reference evidence="1 2" key="1">
    <citation type="submission" date="2020-06" db="EMBL/GenBank/DDBJ databases">
        <title>The endosymbiont of the kinetoplastid Bodo saltans is a Paracaedibacter-like alpha-proteobacterium possessing a putative toxin-antitoxin system.</title>
        <authorList>
            <person name="Midha S."/>
            <person name="Rigden D.J."/>
            <person name="Siozios S."/>
            <person name="Hurst G.D.D."/>
            <person name="Jackson A.P."/>
        </authorList>
    </citation>
    <scope>NUCLEOTIDE SEQUENCE [LARGE SCALE GENOMIC DNA]</scope>
    <source>
        <strain evidence="1">Lake Konstanz</strain>
    </source>
</reference>
<dbReference type="Proteomes" id="UP000594001">
    <property type="component" value="Chromosome"/>
</dbReference>